<reference evidence="1 2" key="2">
    <citation type="journal article" date="2023" name="Mol. Biol. Evol.">
        <title>Genomics of Secondarily Temperate Adaptation in the Only Non-Antarctic Icefish.</title>
        <authorList>
            <person name="Rivera-Colon A.G."/>
            <person name="Rayamajhi N."/>
            <person name="Minhas B.F."/>
            <person name="Madrigal G."/>
            <person name="Bilyk K.T."/>
            <person name="Yoon V."/>
            <person name="Hune M."/>
            <person name="Gregory S."/>
            <person name="Cheng C.H.C."/>
            <person name="Catchen J.M."/>
        </authorList>
    </citation>
    <scope>NUCLEOTIDE SEQUENCE [LARGE SCALE GENOMIC DNA]</scope>
    <source>
        <strain evidence="1">JMC-PN-2008</strain>
    </source>
</reference>
<gene>
    <name evidence="1" type="ORF">PBY51_003870</name>
</gene>
<keyword evidence="2" id="KW-1185">Reference proteome</keyword>
<protein>
    <submittedName>
        <fullName evidence="1">Uncharacterized protein</fullName>
    </submittedName>
</protein>
<reference evidence="1 2" key="1">
    <citation type="journal article" date="2023" name="Genes (Basel)">
        <title>Chromosome-Level Genome Assembly and Circadian Gene Repertoire of the Patagonia Blennie Eleginops maclovinus-The Closest Ancestral Proxy of Antarctic Cryonotothenioids.</title>
        <authorList>
            <person name="Cheng C.C."/>
            <person name="Rivera-Colon A.G."/>
            <person name="Minhas B.F."/>
            <person name="Wilson L."/>
            <person name="Rayamajhi N."/>
            <person name="Vargas-Chacoff L."/>
            <person name="Catchen J.M."/>
        </authorList>
    </citation>
    <scope>NUCLEOTIDE SEQUENCE [LARGE SCALE GENOMIC DNA]</scope>
    <source>
        <strain evidence="1">JMC-PN-2008</strain>
    </source>
</reference>
<organism evidence="1 2">
    <name type="scientific">Eleginops maclovinus</name>
    <name type="common">Patagonian blennie</name>
    <name type="synonym">Eleginus maclovinus</name>
    <dbReference type="NCBI Taxonomy" id="56733"/>
    <lineage>
        <taxon>Eukaryota</taxon>
        <taxon>Metazoa</taxon>
        <taxon>Chordata</taxon>
        <taxon>Craniata</taxon>
        <taxon>Vertebrata</taxon>
        <taxon>Euteleostomi</taxon>
        <taxon>Actinopterygii</taxon>
        <taxon>Neopterygii</taxon>
        <taxon>Teleostei</taxon>
        <taxon>Neoteleostei</taxon>
        <taxon>Acanthomorphata</taxon>
        <taxon>Eupercaria</taxon>
        <taxon>Perciformes</taxon>
        <taxon>Notothenioidei</taxon>
        <taxon>Eleginopidae</taxon>
        <taxon>Eleginops</taxon>
    </lineage>
</organism>
<dbReference type="Proteomes" id="UP001346869">
    <property type="component" value="Unassembled WGS sequence"/>
</dbReference>
<evidence type="ECO:0000313" key="1">
    <source>
        <dbReference type="EMBL" id="KAK5870966.1"/>
    </source>
</evidence>
<evidence type="ECO:0000313" key="2">
    <source>
        <dbReference type="Proteomes" id="UP001346869"/>
    </source>
</evidence>
<dbReference type="EMBL" id="JAUZQC010000005">
    <property type="protein sequence ID" value="KAK5870966.1"/>
    <property type="molecule type" value="Genomic_DNA"/>
</dbReference>
<accession>A0AAN7Y215</accession>
<name>A0AAN7Y215_ELEMC</name>
<comment type="caution">
    <text evidence="1">The sequence shown here is derived from an EMBL/GenBank/DDBJ whole genome shotgun (WGS) entry which is preliminary data.</text>
</comment>
<sequence length="66" mass="7557">MRRIGQIIHKWRLCSRSKGRHQALLYLYFCQCEGFSIFSDTDSEVTTAVHPSHSPSKPALLHTSLL</sequence>
<proteinExistence type="predicted"/>
<dbReference type="AlphaFoldDB" id="A0AAN7Y215"/>